<dbReference type="RefSeq" id="WP_187468666.1">
    <property type="nucleotide sequence ID" value="NZ_JACSIT010000153.1"/>
</dbReference>
<feature type="compositionally biased region" description="Polar residues" evidence="1">
    <location>
        <begin position="169"/>
        <end position="189"/>
    </location>
</feature>
<keyword evidence="3" id="KW-1185">Reference proteome</keyword>
<feature type="compositionally biased region" description="Basic and acidic residues" evidence="1">
    <location>
        <begin position="101"/>
        <end position="129"/>
    </location>
</feature>
<sequence length="302" mass="33731">MKSKHPTPVTPPTFHPAAETAKGNLNLADHRPATQTTAHLVQLAQNPGNPTQVPGTGIVQLVKYIRKNGRVREVADEYKKKKDERWATLEEYRRNPSGVSPEEKERLQEIQRQKDLRRQRREEREERLQRVPPTVTRTDRNFPSTTNSRGLGKAHTVPEGLAPAGRTPIPSSEQLQQDSPYKGSSNLVSFTGPRPINGGQVYGGEGREELTVKLRKLARAKERGKVDSSHLEVKTSSDLLRDPTIGGDQRLSGFTRKDDEHQVRISSPEDGPLRTIPPRFLIGPGFPNIHDSDSESDSDSEN</sequence>
<feature type="region of interest" description="Disordered" evidence="1">
    <location>
        <begin position="92"/>
        <end position="203"/>
    </location>
</feature>
<dbReference type="EMBL" id="JACSIT010000153">
    <property type="protein sequence ID" value="MBC6996664.1"/>
    <property type="molecule type" value="Genomic_DNA"/>
</dbReference>
<organism evidence="2 3">
    <name type="scientific">Neolewinella lacunae</name>
    <dbReference type="NCBI Taxonomy" id="1517758"/>
    <lineage>
        <taxon>Bacteria</taxon>
        <taxon>Pseudomonadati</taxon>
        <taxon>Bacteroidota</taxon>
        <taxon>Saprospiria</taxon>
        <taxon>Saprospirales</taxon>
        <taxon>Lewinellaceae</taxon>
        <taxon>Neolewinella</taxon>
    </lineage>
</organism>
<dbReference type="AlphaFoldDB" id="A0A923PSG6"/>
<proteinExistence type="predicted"/>
<dbReference type="Proteomes" id="UP000650081">
    <property type="component" value="Unassembled WGS sequence"/>
</dbReference>
<comment type="caution">
    <text evidence="2">The sequence shown here is derived from an EMBL/GenBank/DDBJ whole genome shotgun (WGS) entry which is preliminary data.</text>
</comment>
<accession>A0A923PSG6</accession>
<name>A0A923PSG6_9BACT</name>
<evidence type="ECO:0000313" key="2">
    <source>
        <dbReference type="EMBL" id="MBC6996664.1"/>
    </source>
</evidence>
<gene>
    <name evidence="2" type="ORF">H9S92_21005</name>
</gene>
<evidence type="ECO:0000313" key="3">
    <source>
        <dbReference type="Proteomes" id="UP000650081"/>
    </source>
</evidence>
<feature type="region of interest" description="Disordered" evidence="1">
    <location>
        <begin position="239"/>
        <end position="302"/>
    </location>
</feature>
<reference evidence="2" key="1">
    <citation type="submission" date="2020-08" db="EMBL/GenBank/DDBJ databases">
        <title>Lewinella bacteria from marine environments.</title>
        <authorList>
            <person name="Zhong Y."/>
        </authorList>
    </citation>
    <scope>NUCLEOTIDE SEQUENCE</scope>
    <source>
        <strain evidence="2">KCTC 42187</strain>
    </source>
</reference>
<evidence type="ECO:0000256" key="1">
    <source>
        <dbReference type="SAM" id="MobiDB-lite"/>
    </source>
</evidence>
<feature type="region of interest" description="Disordered" evidence="1">
    <location>
        <begin position="1"/>
        <end position="23"/>
    </location>
</feature>
<protein>
    <submittedName>
        <fullName evidence="2">Uncharacterized protein</fullName>
    </submittedName>
</protein>